<dbReference type="EMBL" id="CP058952">
    <property type="protein sequence ID" value="QLI80989.1"/>
    <property type="molecule type" value="Genomic_DNA"/>
</dbReference>
<proteinExistence type="predicted"/>
<dbReference type="PANTHER" id="PTHR21197">
    <property type="entry name" value="UDP-GALACTOPYRANOSE MUTASE"/>
    <property type="match status" value="1"/>
</dbReference>
<organism evidence="2 3">
    <name type="scientific">Chitinibacter fontanus</name>
    <dbReference type="NCBI Taxonomy" id="1737446"/>
    <lineage>
        <taxon>Bacteria</taxon>
        <taxon>Pseudomonadati</taxon>
        <taxon>Pseudomonadota</taxon>
        <taxon>Betaproteobacteria</taxon>
        <taxon>Neisseriales</taxon>
        <taxon>Chitinibacteraceae</taxon>
        <taxon>Chitinibacter</taxon>
    </lineage>
</organism>
<dbReference type="RefSeq" id="WP_180308120.1">
    <property type="nucleotide sequence ID" value="NZ_CP058952.1"/>
</dbReference>
<dbReference type="AlphaFoldDB" id="A0A7D5ZFN2"/>
<dbReference type="GO" id="GO:0050660">
    <property type="term" value="F:flavin adenine dinucleotide binding"/>
    <property type="evidence" value="ECO:0007669"/>
    <property type="project" value="TreeGrafter"/>
</dbReference>
<evidence type="ECO:0000313" key="2">
    <source>
        <dbReference type="EMBL" id="QLI80989.1"/>
    </source>
</evidence>
<dbReference type="Pfam" id="PF01593">
    <property type="entry name" value="Amino_oxidase"/>
    <property type="match status" value="1"/>
</dbReference>
<gene>
    <name evidence="2" type="ORF">HZU75_05320</name>
</gene>
<dbReference type="InterPro" id="IPR002937">
    <property type="entry name" value="Amino_oxidase"/>
</dbReference>
<dbReference type="SUPFAM" id="SSF51971">
    <property type="entry name" value="Nucleotide-binding domain"/>
    <property type="match status" value="1"/>
</dbReference>
<reference evidence="2 3" key="1">
    <citation type="journal article" date="2016" name="Int. J. Syst. Evol. Microbiol.">
        <title>Chitinibacter fontanus sp. nov., isolated from a spring.</title>
        <authorList>
            <person name="Sheu S.Y."/>
            <person name="Li Y.S."/>
            <person name="Young C.C."/>
            <person name="Chen W.M."/>
        </authorList>
    </citation>
    <scope>NUCLEOTIDE SEQUENCE [LARGE SCALE GENOMIC DNA]</scope>
    <source>
        <strain evidence="2 3">STM-7</strain>
    </source>
</reference>
<keyword evidence="3" id="KW-1185">Reference proteome</keyword>
<dbReference type="PANTHER" id="PTHR21197:SF0">
    <property type="entry name" value="UDP-GALACTOPYRANOSE MUTASE"/>
    <property type="match status" value="1"/>
</dbReference>
<feature type="domain" description="Amine oxidase" evidence="1">
    <location>
        <begin position="13"/>
        <end position="348"/>
    </location>
</feature>
<accession>A0A7D5ZFN2</accession>
<evidence type="ECO:0000259" key="1">
    <source>
        <dbReference type="Pfam" id="PF01593"/>
    </source>
</evidence>
<name>A0A7D5ZFN2_9NEIS</name>
<dbReference type="Proteomes" id="UP000510822">
    <property type="component" value="Chromosome"/>
</dbReference>
<dbReference type="InterPro" id="IPR036188">
    <property type="entry name" value="FAD/NAD-bd_sf"/>
</dbReference>
<sequence>MNKHIIIIGAGPAGLTAAYELQKLCPNCKLTIIEADTQVGGISKTVQYNGNRMDLGGHRFFSKSAWVMQWWASILPMEGSTKNNHIKYQNQTLEISPFTANNTQIDSSDKFLLRPRLSRIYFLRKLFDYPIKLNSNTIKNLGIKRILKIGISYLKVKTNPIKNESSLEDFIINRFGQELYLTFFKNYTEKVWGVPCNKISADWGAQRIKGLSITATLKHAINKLFNQKHTAKNTSLIEQFLYPNLGPGQMWEKVADKITKNGGSIYLNTKVTRVYRDNQKITSVEILKTDGSTEIIAADEFISTMPVRELVNCTLPTAPDNVLNIAQGLMYRDFLTVGLEVKTLNSPQKINGEQQKLNDNWIYIQEPDVKIGRLQIFNNWSPDLVKNKTNYWLGLEYFCQEGDEIWSKNNADMISFASAELEKIGLINQSDVIDGTVVHVPKAYPAYFGTYIQFDTIKKWTLTFNNLYLIGRNGMHRYNNQDHSMLTAKLAAESIANGIDLREEIWKVNLDDEYHEEK</sequence>
<dbReference type="GO" id="GO:0008767">
    <property type="term" value="F:UDP-galactopyranose mutase activity"/>
    <property type="evidence" value="ECO:0007669"/>
    <property type="project" value="TreeGrafter"/>
</dbReference>
<protein>
    <submittedName>
        <fullName evidence="2">NAD(P)/FAD-dependent oxidoreductase</fullName>
    </submittedName>
</protein>
<dbReference type="GO" id="GO:0016491">
    <property type="term" value="F:oxidoreductase activity"/>
    <property type="evidence" value="ECO:0007669"/>
    <property type="project" value="InterPro"/>
</dbReference>
<dbReference type="NCBIfam" id="NF005546">
    <property type="entry name" value="PRK07208.1-2"/>
    <property type="match status" value="1"/>
</dbReference>
<dbReference type="GO" id="GO:0005829">
    <property type="term" value="C:cytosol"/>
    <property type="evidence" value="ECO:0007669"/>
    <property type="project" value="TreeGrafter"/>
</dbReference>
<dbReference type="Gene3D" id="3.50.50.60">
    <property type="entry name" value="FAD/NAD(P)-binding domain"/>
    <property type="match status" value="1"/>
</dbReference>
<dbReference type="KEGG" id="cfon:HZU75_05320"/>
<dbReference type="NCBIfam" id="NF005548">
    <property type="entry name" value="PRK07208.1-4"/>
    <property type="match status" value="1"/>
</dbReference>
<evidence type="ECO:0000313" key="3">
    <source>
        <dbReference type="Proteomes" id="UP000510822"/>
    </source>
</evidence>